<protein>
    <recommendedName>
        <fullName evidence="3">Acetone carboxylase</fullName>
    </recommendedName>
</protein>
<evidence type="ECO:0000313" key="2">
    <source>
        <dbReference type="Proteomes" id="UP000806528"/>
    </source>
</evidence>
<dbReference type="Proteomes" id="UP000806528">
    <property type="component" value="Unassembled WGS sequence"/>
</dbReference>
<accession>A0ABR9P1P2</accession>
<reference evidence="1 2" key="1">
    <citation type="submission" date="2020-09" db="EMBL/GenBank/DDBJ databases">
        <title>Diversity and distribution of actinomycetes associated with coral in the coast of Hainan.</title>
        <authorList>
            <person name="Li F."/>
        </authorList>
    </citation>
    <scope>NUCLEOTIDE SEQUENCE [LARGE SCALE GENOMIC DNA]</scope>
    <source>
        <strain evidence="1 2">HNM0947</strain>
    </source>
</reference>
<evidence type="ECO:0000313" key="1">
    <source>
        <dbReference type="EMBL" id="MBE2997735.1"/>
    </source>
</evidence>
<comment type="caution">
    <text evidence="1">The sequence shown here is derived from an EMBL/GenBank/DDBJ whole genome shotgun (WGS) entry which is preliminary data.</text>
</comment>
<proteinExistence type="predicted"/>
<sequence>MNATDLQCSRRDCRNGATWAIVWNNPKLHTPERRKVWTACDEHREYLANFLDMRGFLRETVPWDEYEG</sequence>
<dbReference type="EMBL" id="JADBGI010000002">
    <property type="protein sequence ID" value="MBE2997735.1"/>
    <property type="molecule type" value="Genomic_DNA"/>
</dbReference>
<keyword evidence="2" id="KW-1185">Reference proteome</keyword>
<name>A0ABR9P1P2_9ACTN</name>
<evidence type="ECO:0008006" key="3">
    <source>
        <dbReference type="Google" id="ProtNLM"/>
    </source>
</evidence>
<organism evidence="1 2">
    <name type="scientific">Nocardiopsis coralli</name>
    <dbReference type="NCBI Taxonomy" id="2772213"/>
    <lineage>
        <taxon>Bacteria</taxon>
        <taxon>Bacillati</taxon>
        <taxon>Actinomycetota</taxon>
        <taxon>Actinomycetes</taxon>
        <taxon>Streptosporangiales</taxon>
        <taxon>Nocardiopsidaceae</taxon>
        <taxon>Nocardiopsis</taxon>
    </lineage>
</organism>
<gene>
    <name evidence="1" type="ORF">IDM40_03285</name>
</gene>
<dbReference type="RefSeq" id="WP_193120379.1">
    <property type="nucleotide sequence ID" value="NZ_JADBGI010000002.1"/>
</dbReference>